<dbReference type="GO" id="GO:0006310">
    <property type="term" value="P:DNA recombination"/>
    <property type="evidence" value="ECO:0007669"/>
    <property type="project" value="UniProtKB-KW"/>
</dbReference>
<dbReference type="InterPro" id="IPR013762">
    <property type="entry name" value="Integrase-like_cat_sf"/>
</dbReference>
<dbReference type="InterPro" id="IPR002104">
    <property type="entry name" value="Integrase_catalytic"/>
</dbReference>
<dbReference type="InterPro" id="IPR050090">
    <property type="entry name" value="Tyrosine_recombinase_XerCD"/>
</dbReference>
<dbReference type="InterPro" id="IPR011010">
    <property type="entry name" value="DNA_brk_join_enz"/>
</dbReference>
<dbReference type="EMBL" id="JAIOUQ010000011">
    <property type="protein sequence ID" value="MBZ2166379.1"/>
    <property type="molecule type" value="Genomic_DNA"/>
</dbReference>
<keyword evidence="8" id="KW-1185">Reference proteome</keyword>
<keyword evidence="1" id="KW-0229">DNA integration</keyword>
<name>A0A8T5V064_9EURY</name>
<proteinExistence type="predicted"/>
<dbReference type="Proteomes" id="UP000825933">
    <property type="component" value="Unassembled WGS sequence"/>
</dbReference>
<dbReference type="PANTHER" id="PTHR30349">
    <property type="entry name" value="PHAGE INTEGRASE-RELATED"/>
    <property type="match status" value="1"/>
</dbReference>
<comment type="caution">
    <text evidence="7">The sequence shown here is derived from an EMBL/GenBank/DDBJ whole genome shotgun (WGS) entry which is preliminary data.</text>
</comment>
<accession>A0A8T5V064</accession>
<evidence type="ECO:0000259" key="6">
    <source>
        <dbReference type="PROSITE" id="PS51900"/>
    </source>
</evidence>
<feature type="domain" description="Core-binding (CB)" evidence="6">
    <location>
        <begin position="12"/>
        <end position="116"/>
    </location>
</feature>
<dbReference type="GO" id="GO:0003677">
    <property type="term" value="F:DNA binding"/>
    <property type="evidence" value="ECO:0007669"/>
    <property type="project" value="UniProtKB-UniRule"/>
</dbReference>
<dbReference type="AlphaFoldDB" id="A0A8T5V064"/>
<evidence type="ECO:0000313" key="7">
    <source>
        <dbReference type="EMBL" id="MBZ2166379.1"/>
    </source>
</evidence>
<dbReference type="InterPro" id="IPR044068">
    <property type="entry name" value="CB"/>
</dbReference>
<dbReference type="InterPro" id="IPR010998">
    <property type="entry name" value="Integrase_recombinase_N"/>
</dbReference>
<dbReference type="Gene3D" id="1.10.443.10">
    <property type="entry name" value="Intergrase catalytic core"/>
    <property type="match status" value="1"/>
</dbReference>
<keyword evidence="3" id="KW-0233">DNA recombination</keyword>
<dbReference type="PROSITE" id="PS51900">
    <property type="entry name" value="CB"/>
    <property type="match status" value="1"/>
</dbReference>
<keyword evidence="2 4" id="KW-0238">DNA-binding</keyword>
<reference evidence="8" key="1">
    <citation type="journal article" date="2022" name="Microbiol. Resour. Announc.">
        <title>Draft Genome Sequence of a Methanogenic Archaeon from West Spitsbergen Permafrost.</title>
        <authorList>
            <person name="Trubitsyn V."/>
            <person name="Rivkina E."/>
            <person name="Shcherbakova V."/>
        </authorList>
    </citation>
    <scope>NUCLEOTIDE SEQUENCE [LARGE SCALE GENOMIC DNA]</scope>
    <source>
        <strain evidence="8">VT</strain>
    </source>
</reference>
<feature type="domain" description="Tyr recombinase" evidence="5">
    <location>
        <begin position="132"/>
        <end position="345"/>
    </location>
</feature>
<dbReference type="SUPFAM" id="SSF56349">
    <property type="entry name" value="DNA breaking-rejoining enzymes"/>
    <property type="match status" value="1"/>
</dbReference>
<dbReference type="Gene3D" id="1.10.150.130">
    <property type="match status" value="1"/>
</dbReference>
<evidence type="ECO:0000256" key="2">
    <source>
        <dbReference type="ARBA" id="ARBA00023125"/>
    </source>
</evidence>
<gene>
    <name evidence="7" type="ORF">K8N75_10050</name>
</gene>
<evidence type="ECO:0008006" key="9">
    <source>
        <dbReference type="Google" id="ProtNLM"/>
    </source>
</evidence>
<dbReference type="GO" id="GO:0015074">
    <property type="term" value="P:DNA integration"/>
    <property type="evidence" value="ECO:0007669"/>
    <property type="project" value="UniProtKB-KW"/>
</dbReference>
<sequence>MFQYKIYIYTKTNKTPTMQLYDDLLFKSFIQNRGLKESTIKKYHRHLVIYCEFLNKTPTEIIDEAERDEDKAIRMRNRSIKKYLLNFKSYLETKNYSKINISTIITTIRTFYKEYDIILPDMHLKHGIKNESIEDIPSKEDISKALNFANIKYQALILLISSSGMGSAEVRSLTYHDFLKSISEYVERPVNSIVSIGDIIQELEYNNDQSIILVPCFKIIRVKTGTPIITFCTPECLTRLLEYLKQDPPTKLTDPLFRTLEGKPLRDNVIARYFQTLNKKCGFGKTNRQVKFRSHAVGRKYFATTLINKVGLQQITIDFFLGHSLGKTSTAYFKADPESLKEQYLTCIEDLSIEKIKVQVHDIDSEDKKELKDLRKTVDRLQQIVDNQNFVDKLPPKE</sequence>
<evidence type="ECO:0000256" key="4">
    <source>
        <dbReference type="PROSITE-ProRule" id="PRU01248"/>
    </source>
</evidence>
<dbReference type="PROSITE" id="PS51898">
    <property type="entry name" value="TYR_RECOMBINASE"/>
    <property type="match status" value="1"/>
</dbReference>
<evidence type="ECO:0000256" key="3">
    <source>
        <dbReference type="ARBA" id="ARBA00023172"/>
    </source>
</evidence>
<evidence type="ECO:0000256" key="1">
    <source>
        <dbReference type="ARBA" id="ARBA00022908"/>
    </source>
</evidence>
<protein>
    <recommendedName>
        <fullName evidence="9">Integrase family protein</fullName>
    </recommendedName>
</protein>
<evidence type="ECO:0000313" key="8">
    <source>
        <dbReference type="Proteomes" id="UP000825933"/>
    </source>
</evidence>
<evidence type="ECO:0000259" key="5">
    <source>
        <dbReference type="PROSITE" id="PS51898"/>
    </source>
</evidence>
<dbReference type="RefSeq" id="WP_223791931.1">
    <property type="nucleotide sequence ID" value="NZ_JAIOUQ010000011.1"/>
</dbReference>
<dbReference type="PANTHER" id="PTHR30349:SF41">
    <property type="entry name" value="INTEGRASE_RECOMBINASE PROTEIN MJ0367-RELATED"/>
    <property type="match status" value="1"/>
</dbReference>
<organism evidence="7 8">
    <name type="scientific">Methanobacterium spitsbergense</name>
    <dbReference type="NCBI Taxonomy" id="2874285"/>
    <lineage>
        <taxon>Archaea</taxon>
        <taxon>Methanobacteriati</taxon>
        <taxon>Methanobacteriota</taxon>
        <taxon>Methanomada group</taxon>
        <taxon>Methanobacteria</taxon>
        <taxon>Methanobacteriales</taxon>
        <taxon>Methanobacteriaceae</taxon>
        <taxon>Methanobacterium</taxon>
    </lineage>
</organism>